<evidence type="ECO:0000256" key="2">
    <source>
        <dbReference type="ARBA" id="ARBA00022833"/>
    </source>
</evidence>
<comment type="caution">
    <text evidence="9">The sequence shown here is derived from an EMBL/GenBank/DDBJ whole genome shotgun (WGS) entry which is preliminary data.</text>
</comment>
<reference evidence="9" key="1">
    <citation type="submission" date="2022-07" db="EMBL/GenBank/DDBJ databases">
        <title>Fungi with potential for degradation of polypropylene.</title>
        <authorList>
            <person name="Gostincar C."/>
        </authorList>
    </citation>
    <scope>NUCLEOTIDE SEQUENCE</scope>
    <source>
        <strain evidence="9">EXF-13287</strain>
    </source>
</reference>
<evidence type="ECO:0000259" key="8">
    <source>
        <dbReference type="PROSITE" id="PS50048"/>
    </source>
</evidence>
<dbReference type="PROSITE" id="PS00463">
    <property type="entry name" value="ZN2_CY6_FUNGAL_1"/>
    <property type="match status" value="1"/>
</dbReference>
<feature type="compositionally biased region" description="Low complexity" evidence="7">
    <location>
        <begin position="145"/>
        <end position="160"/>
    </location>
</feature>
<dbReference type="GO" id="GO:0008270">
    <property type="term" value="F:zinc ion binding"/>
    <property type="evidence" value="ECO:0007669"/>
    <property type="project" value="InterPro"/>
</dbReference>
<dbReference type="CDD" id="cd00067">
    <property type="entry name" value="GAL4"/>
    <property type="match status" value="1"/>
</dbReference>
<dbReference type="SMART" id="SM00066">
    <property type="entry name" value="GAL4"/>
    <property type="match status" value="1"/>
</dbReference>
<dbReference type="InterPro" id="IPR036864">
    <property type="entry name" value="Zn2-C6_fun-type_DNA-bd_sf"/>
</dbReference>
<evidence type="ECO:0000313" key="9">
    <source>
        <dbReference type="EMBL" id="KAJ9158146.1"/>
    </source>
</evidence>
<keyword evidence="6" id="KW-0539">Nucleus</keyword>
<dbReference type="CDD" id="cd12148">
    <property type="entry name" value="fungal_TF_MHR"/>
    <property type="match status" value="1"/>
</dbReference>
<feature type="region of interest" description="Disordered" evidence="7">
    <location>
        <begin position="243"/>
        <end position="277"/>
    </location>
</feature>
<evidence type="ECO:0000256" key="4">
    <source>
        <dbReference type="ARBA" id="ARBA00023125"/>
    </source>
</evidence>
<dbReference type="PANTHER" id="PTHR31944">
    <property type="entry name" value="HEME-RESPONSIVE ZINC FINGER TRANSCRIPTION FACTOR HAP1"/>
    <property type="match status" value="1"/>
</dbReference>
<evidence type="ECO:0000256" key="6">
    <source>
        <dbReference type="ARBA" id="ARBA00023242"/>
    </source>
</evidence>
<dbReference type="PANTHER" id="PTHR31944:SF131">
    <property type="entry name" value="HEME-RESPONSIVE ZINC FINGER TRANSCRIPTION FACTOR HAP1"/>
    <property type="match status" value="1"/>
</dbReference>
<keyword evidence="1" id="KW-0479">Metal-binding</keyword>
<evidence type="ECO:0000256" key="5">
    <source>
        <dbReference type="ARBA" id="ARBA00023163"/>
    </source>
</evidence>
<protein>
    <submittedName>
        <fullName evidence="9">C6 zinc finger domain-containing protein (Fungal specific transcription factor)</fullName>
    </submittedName>
</protein>
<feature type="compositionally biased region" description="Low complexity" evidence="7">
    <location>
        <begin position="23"/>
        <end position="43"/>
    </location>
</feature>
<keyword evidence="10" id="KW-1185">Reference proteome</keyword>
<evidence type="ECO:0000313" key="10">
    <source>
        <dbReference type="Proteomes" id="UP001174691"/>
    </source>
</evidence>
<gene>
    <name evidence="9" type="ORF">NKR19_g3618</name>
</gene>
<evidence type="ECO:0000256" key="3">
    <source>
        <dbReference type="ARBA" id="ARBA00023015"/>
    </source>
</evidence>
<dbReference type="PROSITE" id="PS50048">
    <property type="entry name" value="ZN2_CY6_FUNGAL_2"/>
    <property type="match status" value="1"/>
</dbReference>
<keyword evidence="2" id="KW-0862">Zinc</keyword>
<dbReference type="SUPFAM" id="SSF57701">
    <property type="entry name" value="Zn2/Cys6 DNA-binding domain"/>
    <property type="match status" value="1"/>
</dbReference>
<keyword evidence="5" id="KW-0804">Transcription</keyword>
<dbReference type="GO" id="GO:0001228">
    <property type="term" value="F:DNA-binding transcription activator activity, RNA polymerase II-specific"/>
    <property type="evidence" value="ECO:0007669"/>
    <property type="project" value="TreeGrafter"/>
</dbReference>
<evidence type="ECO:0000256" key="1">
    <source>
        <dbReference type="ARBA" id="ARBA00022723"/>
    </source>
</evidence>
<dbReference type="Proteomes" id="UP001174691">
    <property type="component" value="Unassembled WGS sequence"/>
</dbReference>
<feature type="compositionally biased region" description="Polar residues" evidence="7">
    <location>
        <begin position="119"/>
        <end position="131"/>
    </location>
</feature>
<dbReference type="GO" id="GO:0000978">
    <property type="term" value="F:RNA polymerase II cis-regulatory region sequence-specific DNA binding"/>
    <property type="evidence" value="ECO:0007669"/>
    <property type="project" value="TreeGrafter"/>
</dbReference>
<keyword evidence="3" id="KW-0805">Transcription regulation</keyword>
<dbReference type="AlphaFoldDB" id="A0AA38SEE9"/>
<feature type="domain" description="Zn(2)-C6 fungal-type" evidence="8">
    <location>
        <begin position="62"/>
        <end position="92"/>
    </location>
</feature>
<dbReference type="Pfam" id="PF00172">
    <property type="entry name" value="Zn_clus"/>
    <property type="match status" value="1"/>
</dbReference>
<dbReference type="GO" id="GO:0006351">
    <property type="term" value="P:DNA-templated transcription"/>
    <property type="evidence" value="ECO:0007669"/>
    <property type="project" value="InterPro"/>
</dbReference>
<evidence type="ECO:0000256" key="7">
    <source>
        <dbReference type="SAM" id="MobiDB-lite"/>
    </source>
</evidence>
<keyword evidence="4" id="KW-0238">DNA-binding</keyword>
<dbReference type="Gene3D" id="4.10.240.10">
    <property type="entry name" value="Zn(2)-C6 fungal-type DNA-binding domain"/>
    <property type="match status" value="1"/>
</dbReference>
<dbReference type="EMBL" id="JANBVN010000041">
    <property type="protein sequence ID" value="KAJ9158146.1"/>
    <property type="molecule type" value="Genomic_DNA"/>
</dbReference>
<feature type="region of interest" description="Disordered" evidence="7">
    <location>
        <begin position="96"/>
        <end position="166"/>
    </location>
</feature>
<dbReference type="InterPro" id="IPR007219">
    <property type="entry name" value="XnlR_reg_dom"/>
</dbReference>
<dbReference type="InterPro" id="IPR051430">
    <property type="entry name" value="Fungal_TF_Env_Response"/>
</dbReference>
<dbReference type="InterPro" id="IPR001138">
    <property type="entry name" value="Zn2Cys6_DnaBD"/>
</dbReference>
<name>A0AA38SEE9_9PEZI</name>
<organism evidence="9 10">
    <name type="scientific">Coniochaeta hoffmannii</name>
    <dbReference type="NCBI Taxonomy" id="91930"/>
    <lineage>
        <taxon>Eukaryota</taxon>
        <taxon>Fungi</taxon>
        <taxon>Dikarya</taxon>
        <taxon>Ascomycota</taxon>
        <taxon>Pezizomycotina</taxon>
        <taxon>Sordariomycetes</taxon>
        <taxon>Sordariomycetidae</taxon>
        <taxon>Coniochaetales</taxon>
        <taxon>Coniochaetaceae</taxon>
        <taxon>Coniochaeta</taxon>
    </lineage>
</organism>
<feature type="region of interest" description="Disordered" evidence="7">
    <location>
        <begin position="1"/>
        <end position="62"/>
    </location>
</feature>
<accession>A0AA38SEE9</accession>
<dbReference type="SMART" id="SM00906">
    <property type="entry name" value="Fungal_trans"/>
    <property type="match status" value="1"/>
</dbReference>
<sequence length="886" mass="96867">MDTSMDDAGGSSSANTPIAASPSAETGAGAGQASSTGAASSAADNTEGLLPPRRKRNRPAKSCFQCRQRKIRCDRKYPCGSCIRAKFDNCTYRQSETRSWPAGPVLTPASTAAPHPHLHQQQTLPVPSTTGGQFGTQYHHPPPSYSSQQQQQQQQQPQQHLLPRSTFGDGYREEQHVDSNRAYAGSSGAVTSGLPTSLSAYSSPHSNIASTNGHGAANDTVSGLESVIQQLQQQLAQQGTIIQQLQQGSGRDSKRNDGAVGGSVTSQAGEAGPSSVRGVMSKSRYLGQSHWMNTIRFFPAITGVIEKLHKDNDQRYIPFMVKCKNLAKSIKQDRVGTMFSYDIGKTIPADAQVTRRLLEAYFRTFETVYRILHVPTFWDEYRKYWQDPAAASQTFVIQMQLCMAIGTCFQEDVVALRHLATQWIYEAQFWLAPPEKSRMNFAALQIMCLLHLARETCGIGGDLTWISSGSLMRCAMYMGLHHDPDHLGSMSVLRAELRRRLWATILEIALQSSLDSGGPPLISPSDYDTKQPANFDDNQLIDGEHHNVVPRPNGCFTETSVQLTLLRSFPTRLSVAQYVNGFHASASYEQTSRLNAQLQQVSATLQHSYDPAGVLPRRMTLFQLRLAEHMVHRFFLALNQPCLSQARHNADYWFARKACVESSRKLCEGFSKATSSGESMSTGTVDDFVRLSIAGAGAFRSVPVQCMMIIGVELLWQALDDRSVRPSAGPDQQPIGGGSAMGAGIGVAPRGELLDALQCCVGYQRRRISCGETNVKGYIFSSALLAQIQALFRGAPDSELEHVVLDSLRASLEQCLEVLKVVAGTTATSPASTETAEKGPAVSVGTQDFGDVLGFGGGWDWEDDKGLNFNFDLLNYNDVDPYFSFN</sequence>
<dbReference type="Pfam" id="PF04082">
    <property type="entry name" value="Fungal_trans"/>
    <property type="match status" value="1"/>
</dbReference>
<proteinExistence type="predicted"/>
<dbReference type="GO" id="GO:0005634">
    <property type="term" value="C:nucleus"/>
    <property type="evidence" value="ECO:0007669"/>
    <property type="project" value="TreeGrafter"/>
</dbReference>